<dbReference type="OrthoDB" id="439378at2759"/>
<evidence type="ECO:0000256" key="1">
    <source>
        <dbReference type="SAM" id="MobiDB-lite"/>
    </source>
</evidence>
<feature type="compositionally biased region" description="Basic and acidic residues" evidence="1">
    <location>
        <begin position="591"/>
        <end position="641"/>
    </location>
</feature>
<feature type="compositionally biased region" description="Basic and acidic residues" evidence="1">
    <location>
        <begin position="563"/>
        <end position="577"/>
    </location>
</feature>
<feature type="compositionally biased region" description="Basic and acidic residues" evidence="1">
    <location>
        <begin position="259"/>
        <end position="276"/>
    </location>
</feature>
<gene>
    <name evidence="2" type="ORF">AK812_SmicGene27857</name>
</gene>
<name>A0A1Q9D5T8_SYMMI</name>
<dbReference type="EMBL" id="LSRX01000705">
    <property type="protein sequence ID" value="OLP90555.1"/>
    <property type="molecule type" value="Genomic_DNA"/>
</dbReference>
<feature type="compositionally biased region" description="Basic and acidic residues" evidence="1">
    <location>
        <begin position="1713"/>
        <end position="1727"/>
    </location>
</feature>
<accession>A0A1Q9D5T8</accession>
<reference evidence="2 3" key="1">
    <citation type="submission" date="2016-02" db="EMBL/GenBank/DDBJ databases">
        <title>Genome analysis of coral dinoflagellate symbionts highlights evolutionary adaptations to a symbiotic lifestyle.</title>
        <authorList>
            <person name="Aranda M."/>
            <person name="Li Y."/>
            <person name="Liew Y.J."/>
            <person name="Baumgarten S."/>
            <person name="Simakov O."/>
            <person name="Wilson M."/>
            <person name="Piel J."/>
            <person name="Ashoor H."/>
            <person name="Bougouffa S."/>
            <person name="Bajic V.B."/>
            <person name="Ryu T."/>
            <person name="Ravasi T."/>
            <person name="Bayer T."/>
            <person name="Micklem G."/>
            <person name="Kim H."/>
            <person name="Bhak J."/>
            <person name="Lajeunesse T.C."/>
            <person name="Voolstra C.R."/>
        </authorList>
    </citation>
    <scope>NUCLEOTIDE SEQUENCE [LARGE SCALE GENOMIC DNA]</scope>
    <source>
        <strain evidence="2 3">CCMP2467</strain>
    </source>
</reference>
<keyword evidence="3" id="KW-1185">Reference proteome</keyword>
<feature type="compositionally biased region" description="Polar residues" evidence="1">
    <location>
        <begin position="1767"/>
        <end position="1777"/>
    </location>
</feature>
<feature type="region of interest" description="Disordered" evidence="1">
    <location>
        <begin position="211"/>
        <end position="276"/>
    </location>
</feature>
<feature type="region of interest" description="Disordered" evidence="1">
    <location>
        <begin position="385"/>
        <end position="413"/>
    </location>
</feature>
<feature type="region of interest" description="Disordered" evidence="1">
    <location>
        <begin position="1643"/>
        <end position="1675"/>
    </location>
</feature>
<feature type="region of interest" description="Disordered" evidence="1">
    <location>
        <begin position="1713"/>
        <end position="1777"/>
    </location>
</feature>
<proteinExistence type="predicted"/>
<feature type="compositionally biased region" description="Low complexity" evidence="1">
    <location>
        <begin position="1650"/>
        <end position="1660"/>
    </location>
</feature>
<feature type="compositionally biased region" description="Polar residues" evidence="1">
    <location>
        <begin position="397"/>
        <end position="412"/>
    </location>
</feature>
<feature type="compositionally biased region" description="Basic residues" evidence="1">
    <location>
        <begin position="578"/>
        <end position="590"/>
    </location>
</feature>
<evidence type="ECO:0000313" key="2">
    <source>
        <dbReference type="EMBL" id="OLP90555.1"/>
    </source>
</evidence>
<evidence type="ECO:0000313" key="3">
    <source>
        <dbReference type="Proteomes" id="UP000186817"/>
    </source>
</evidence>
<dbReference type="OMA" id="WINDDGA"/>
<feature type="region of interest" description="Disordered" evidence="1">
    <location>
        <begin position="914"/>
        <end position="950"/>
    </location>
</feature>
<feature type="region of interest" description="Disordered" evidence="1">
    <location>
        <begin position="1071"/>
        <end position="1124"/>
    </location>
</feature>
<sequence length="1777" mass="193689">MAARPSEPGYSAAFPAAKAAADAAMVAARLICQDEEPLGIAPEVEILELPSGSSRPSSPPLEESDRAAFLRSLEAWKTEAEEECTERSPWSKMQQSFIRSLTRPSEAFLHLTEDLTALDSLMSSTATRPPAGVFPNVVGRWNLPPDRALQAPKARIPDFPAAAGMQEGSAALGSGGLPWVSLSPGLPQRRGEARDAFEVIVSLSPGLPQRRGEVKPLPIASAAPERESLEESTDEGPSLAAVQAPPSRGSSASRSSRHVGAEIHLQEPNDKGKDPHMPCTRAVELNAEVLGKTLQWCELKFLDINRLELEVSKLFEEMSFAPKANQEEDCEDDEEMFEADDAMPAAPAATEEPPAGSGHAAVELGDASMGEGDEVVNDGNDEVVEPPPPVHRHRSKASSAQLHAESTLSLPSTDDLGDAFEMPAMTDEQKAELAEVLAQIRQAEGATPVDEPEVVAAAGKGRGDAGDGAPLPNPDVDTQLIIEEPVECAVPMAKVTPAMQREMATAKRVKNRRGPGKPKAKVTKKNSRRWGRKKALLRSRSSLSEPADDPAKASGDDDMGASGKDDADPAEKLEPKAKAKAKARGAKKSKDKAPAEKPKTRAEKAETTAEKPKTKTEKAETTAEKPKTKAEKLKTTAEKPKPKGKAKPKAKAKSSKEAAPAEPEEKELLGSSVKQRRVDLGGRRWVYEILPGQTLGCAGCRYSFGGCASCRKECFRGKNAEAFAQTHEYVVGLSWINDDGANETEKAEGSKKRKRKGGASVCLLQPFFGFAVYDAMSTAWRKRRHEEAPGQPPVRCFALPCVLVLTVVLLAHTDGLQWDEVWQFVEVFAGKAVLSKCIQEAGYVTVAIVNNSASPATLTALAIMLILAVGGVFVVVPPAADTIESRFISINDLLQDLWLDAEMVAKRRLSEMKQASPASAASGHTPEDEDTAELPPSFKKEMTPEQRKELNQAASLRRMCEMKKNGRLNVPEWVHQEFMKGGTARQVLLKHFLACDGDKEMFVHRVEYQRRRSRKNTLTVKVGWYSKENMKRDKYQKKIREYWVETGTEGTYQKEDEAALKEAWEAEGACGDEVTIGGPNPDEPLVAASAEEEDSESSEEEKPNRPKPRGGKPRGSGGKKSDLEEEAALEAVENVANVMSNILRTQAKLDQTFDKLGALGTDEAKQYQADIKNHRTAIMTLHDKMADLKSYFDGKGDMTPEKIKELKTMVQKVETATVLRGKKEDDAQPALLLIEIDNIQCIGGVIHEIGWSCGTSNCVENIASAQFLKTADRLAKTSHESRLGTAMEDFGLSAKIPLSYVDVTMKLPHPVLGVRDFVQSLSSEKQIDALFCGHDETDFADFWQRFKTLQPQHPVFDKHRKRLGRVIPIWGHADEGTSQKKRALMILQWQPILGYGTSRGGTGLNYVGASVTTRFLYSVMAGRLYNSTLSAKKKRLKLLVSAFARDVGSCFDCPVRVVHEGEIKDVFLCMLGLKGDWPALAKLGNLSRHHGRNTWVNMDGYGICHLCNGGRLGHEWHDVSYNNMRKMKEDVPPPWSRPSDLISLIPHSPSHEPDFYKVDVFHNLHKGLLADAAANAIDVRQFCKARGLELHMNALTKNALGLPSSTALRPWRPPKAPLPPAAPTLGNLAAMAAFAAKKDQGAGRGVNAYTSTASTTPSESSSHRGTRSSRGSETWNLVWNRPAQMRLPRLPKQAIVAKCLEDAMKPDKAHCPMLKDRAKHPPRDAKASRCALPQIAPGRSLSASALGGGRPSSDRGRRSGRRPEKALQTSRSSGSLC</sequence>
<feature type="compositionally biased region" description="Basic residues" evidence="1">
    <location>
        <begin position="507"/>
        <end position="537"/>
    </location>
</feature>
<comment type="caution">
    <text evidence="2">The sequence shown here is derived from an EMBL/GenBank/DDBJ whole genome shotgun (WGS) entry which is preliminary data.</text>
</comment>
<feature type="compositionally biased region" description="Basic and acidic residues" evidence="1">
    <location>
        <begin position="1752"/>
        <end position="1765"/>
    </location>
</feature>
<protein>
    <submittedName>
        <fullName evidence="2">Uncharacterized protein</fullName>
    </submittedName>
</protein>
<feature type="compositionally biased region" description="Acidic residues" evidence="1">
    <location>
        <begin position="1090"/>
        <end position="1099"/>
    </location>
</feature>
<organism evidence="2 3">
    <name type="scientific">Symbiodinium microadriaticum</name>
    <name type="common">Dinoflagellate</name>
    <name type="synonym">Zooxanthella microadriatica</name>
    <dbReference type="NCBI Taxonomy" id="2951"/>
    <lineage>
        <taxon>Eukaryota</taxon>
        <taxon>Sar</taxon>
        <taxon>Alveolata</taxon>
        <taxon>Dinophyceae</taxon>
        <taxon>Suessiales</taxon>
        <taxon>Symbiodiniaceae</taxon>
        <taxon>Symbiodinium</taxon>
    </lineage>
</organism>
<feature type="compositionally biased region" description="Basic and acidic residues" evidence="1">
    <location>
        <begin position="938"/>
        <end position="950"/>
    </location>
</feature>
<feature type="compositionally biased region" description="Basic residues" evidence="1">
    <location>
        <begin position="642"/>
        <end position="653"/>
    </location>
</feature>
<dbReference type="Proteomes" id="UP000186817">
    <property type="component" value="Unassembled WGS sequence"/>
</dbReference>
<feature type="region of interest" description="Disordered" evidence="1">
    <location>
        <begin position="499"/>
        <end position="671"/>
    </location>
</feature>